<keyword evidence="9 16" id="KW-0133">Cell shape</keyword>
<keyword evidence="13 16" id="KW-0717">Septation</keyword>
<evidence type="ECO:0000256" key="13">
    <source>
        <dbReference type="ARBA" id="ARBA00023210"/>
    </source>
</evidence>
<evidence type="ECO:0000256" key="16">
    <source>
        <dbReference type="HAMAP-Rule" id="MF_02080"/>
    </source>
</evidence>
<dbReference type="PANTHER" id="PTHR30627:SF1">
    <property type="entry name" value="PEPTIDOGLYCAN D,D-TRANSPEPTIDASE FTSI"/>
    <property type="match status" value="1"/>
</dbReference>
<comment type="catalytic activity">
    <reaction evidence="16">
        <text>Preferential cleavage: (Ac)2-L-Lys-D-Ala-|-D-Ala. Also transpeptidation of peptidyl-alanyl moieties that are N-acyl substituents of D-alanine.</text>
        <dbReference type="EC" id="3.4.16.4"/>
    </reaction>
</comment>
<dbReference type="InterPro" id="IPR037532">
    <property type="entry name" value="FtsI_transpept"/>
</dbReference>
<evidence type="ECO:0000259" key="18">
    <source>
        <dbReference type="Pfam" id="PF03717"/>
    </source>
</evidence>
<dbReference type="GO" id="GO:0008658">
    <property type="term" value="F:penicillin binding"/>
    <property type="evidence" value="ECO:0007669"/>
    <property type="project" value="InterPro"/>
</dbReference>
<keyword evidence="12 16" id="KW-0472">Membrane</keyword>
<dbReference type="EMBL" id="SACM01000002">
    <property type="protein sequence ID" value="RVT86448.1"/>
    <property type="molecule type" value="Genomic_DNA"/>
</dbReference>
<feature type="active site" description="Acyl-ester intermediate" evidence="16">
    <location>
        <position position="309"/>
    </location>
</feature>
<dbReference type="Gene3D" id="1.10.150.770">
    <property type="match status" value="1"/>
</dbReference>
<comment type="similarity">
    <text evidence="16">Belongs to the transpeptidase family. FtsI subfamily.</text>
</comment>
<dbReference type="SUPFAM" id="SSF56601">
    <property type="entry name" value="beta-lactamase/transpeptidase-like"/>
    <property type="match status" value="1"/>
</dbReference>
<dbReference type="GO" id="GO:0071555">
    <property type="term" value="P:cell wall organization"/>
    <property type="evidence" value="ECO:0007669"/>
    <property type="project" value="UniProtKB-KW"/>
</dbReference>
<dbReference type="InterPro" id="IPR001460">
    <property type="entry name" value="PCN-bd_Tpept"/>
</dbReference>
<evidence type="ECO:0000256" key="5">
    <source>
        <dbReference type="ARBA" id="ARBA00022645"/>
    </source>
</evidence>
<dbReference type="UniPathway" id="UPA00219"/>
<keyword evidence="11 16" id="KW-1133">Transmembrane helix</keyword>
<dbReference type="Proteomes" id="UP000288587">
    <property type="component" value="Unassembled WGS sequence"/>
</dbReference>
<dbReference type="GO" id="GO:0005886">
    <property type="term" value="C:plasma membrane"/>
    <property type="evidence" value="ECO:0007669"/>
    <property type="project" value="UniProtKB-SubCell"/>
</dbReference>
<evidence type="ECO:0000256" key="10">
    <source>
        <dbReference type="ARBA" id="ARBA00022984"/>
    </source>
</evidence>
<protein>
    <recommendedName>
        <fullName evidence="16">Peptidoglycan D,D-transpeptidase FtsI</fullName>
        <ecNumber evidence="16">3.4.16.4</ecNumber>
    </recommendedName>
    <alternativeName>
        <fullName evidence="16">Penicillin-binding protein 3</fullName>
        <shortName evidence="16">PBP-3</shortName>
    </alternativeName>
</protein>
<comment type="pathway">
    <text evidence="16">Cell wall biogenesis; peptidoglycan biosynthesis.</text>
</comment>
<reference evidence="19 20" key="1">
    <citation type="submission" date="2019-01" db="EMBL/GenBank/DDBJ databases">
        <authorList>
            <person name="Chen W.-M."/>
        </authorList>
    </citation>
    <scope>NUCLEOTIDE SEQUENCE [LARGE SCALE GENOMIC DNA]</scope>
    <source>
        <strain evidence="19 20">CCP-18</strain>
    </source>
</reference>
<evidence type="ECO:0000256" key="6">
    <source>
        <dbReference type="ARBA" id="ARBA00022670"/>
    </source>
</evidence>
<evidence type="ECO:0000256" key="12">
    <source>
        <dbReference type="ARBA" id="ARBA00023136"/>
    </source>
</evidence>
<dbReference type="OrthoDB" id="9789078at2"/>
<dbReference type="RefSeq" id="WP_127682943.1">
    <property type="nucleotide sequence ID" value="NZ_SACM01000002.1"/>
</dbReference>
<comment type="caution">
    <text evidence="19">The sequence shown here is derived from an EMBL/GenBank/DDBJ whole genome shotgun (WGS) entry which is preliminary data.</text>
</comment>
<dbReference type="GO" id="GO:0009252">
    <property type="term" value="P:peptidoglycan biosynthetic process"/>
    <property type="evidence" value="ECO:0007669"/>
    <property type="project" value="UniProtKB-UniRule"/>
</dbReference>
<dbReference type="Gene3D" id="3.30.450.330">
    <property type="match status" value="1"/>
</dbReference>
<proteinExistence type="inferred from homology"/>
<dbReference type="InterPro" id="IPR036138">
    <property type="entry name" value="PBP_dimer_sf"/>
</dbReference>
<dbReference type="Pfam" id="PF03717">
    <property type="entry name" value="PBP_dimer"/>
    <property type="match status" value="1"/>
</dbReference>
<keyword evidence="14 16" id="KW-0131">Cell cycle</keyword>
<dbReference type="InterPro" id="IPR050515">
    <property type="entry name" value="Beta-lactam/transpept"/>
</dbReference>
<feature type="transmembrane region" description="Helical" evidence="16">
    <location>
        <begin position="34"/>
        <end position="52"/>
    </location>
</feature>
<keyword evidence="10 16" id="KW-0573">Peptidoglycan synthesis</keyword>
<evidence type="ECO:0000256" key="11">
    <source>
        <dbReference type="ARBA" id="ARBA00022989"/>
    </source>
</evidence>
<dbReference type="HAMAP" id="MF_02080">
    <property type="entry name" value="FtsI_transpept"/>
    <property type="match status" value="1"/>
</dbReference>
<dbReference type="EC" id="3.4.16.4" evidence="16"/>
<dbReference type="GO" id="GO:0009002">
    <property type="term" value="F:serine-type D-Ala-D-Ala carboxypeptidase activity"/>
    <property type="evidence" value="ECO:0007669"/>
    <property type="project" value="UniProtKB-UniRule"/>
</dbReference>
<keyword evidence="3 16" id="KW-0997">Cell inner membrane</keyword>
<dbReference type="SUPFAM" id="SSF56519">
    <property type="entry name" value="Penicillin binding protein dimerisation domain"/>
    <property type="match status" value="1"/>
</dbReference>
<keyword evidence="8 16" id="KW-0378">Hydrolase</keyword>
<keyword evidence="7 16" id="KW-0812">Transmembrane</keyword>
<dbReference type="Pfam" id="PF00905">
    <property type="entry name" value="Transpeptidase"/>
    <property type="match status" value="1"/>
</dbReference>
<dbReference type="InterPro" id="IPR005311">
    <property type="entry name" value="PBP_dimer"/>
</dbReference>
<comment type="subcellular location">
    <subcellularLocation>
        <location evidence="16">Cell inner membrane</location>
        <topology evidence="16">Single-pass membrane protein</topology>
    </subcellularLocation>
    <subcellularLocation>
        <location evidence="1">Membrane</location>
    </subcellularLocation>
</comment>
<evidence type="ECO:0000313" key="20">
    <source>
        <dbReference type="Proteomes" id="UP000288587"/>
    </source>
</evidence>
<keyword evidence="5 16" id="KW-0121">Carboxypeptidase</keyword>
<keyword evidence="15 16" id="KW-0961">Cell wall biogenesis/degradation</keyword>
<evidence type="ECO:0000256" key="1">
    <source>
        <dbReference type="ARBA" id="ARBA00004370"/>
    </source>
</evidence>
<name>A0A3S3T9Q0_9BURK</name>
<gene>
    <name evidence="16" type="primary">ftsI</name>
    <name evidence="19" type="ORF">EOD73_10580</name>
</gene>
<dbReference type="GO" id="GO:0043093">
    <property type="term" value="P:FtsZ-dependent cytokinesis"/>
    <property type="evidence" value="ECO:0007669"/>
    <property type="project" value="UniProtKB-UniRule"/>
</dbReference>
<feature type="domain" description="Penicillin-binding protein dimerisation" evidence="18">
    <location>
        <begin position="75"/>
        <end position="221"/>
    </location>
</feature>
<evidence type="ECO:0000256" key="15">
    <source>
        <dbReference type="ARBA" id="ARBA00023316"/>
    </source>
</evidence>
<accession>A0A3S3T9Q0</accession>
<evidence type="ECO:0000256" key="3">
    <source>
        <dbReference type="ARBA" id="ARBA00022519"/>
    </source>
</evidence>
<keyword evidence="4 16" id="KW-0132">Cell division</keyword>
<evidence type="ECO:0000256" key="4">
    <source>
        <dbReference type="ARBA" id="ARBA00022618"/>
    </source>
</evidence>
<evidence type="ECO:0000256" key="9">
    <source>
        <dbReference type="ARBA" id="ARBA00022960"/>
    </source>
</evidence>
<sequence>MSWFGKKQGDAATTVCYGQSPLLASPTPVLRSRVLLALVGLSFAGLLGRAFYVQIWAEDFFQAQGEARFAATLELPASRGRIQDRHGNVLATSVATPSIWAVPQEVDPDPGRRAELAKLLGLKPAELDAKLDTEGRFAWLRRQVDDETAQAVKKLGLKGVYQDREYRRQYPEGEASAHVVGFTNLEDKGQEGIELAYQKSLQGKDGRREVLRDRLGRIVEDMNNTVPALHGHDVQLSLDAKVQFFAYQYVRDAVAEHKAKAGSAVVLDAQTGEILALANYPSFDPSNRKNLTGNQLRNRALTDVFEPGSTMKPLVIAQALESGRVKPDTVFNVAPRSVTISGWHPTDVHAYGDLTVAGIIQKSSNVGTVKLAMQMPAKELHEVFSGVGLGQRPQLDFPGAVSGRLRPYKSWRPIEQATMSFGYGLSASLLQLARAYTVFAHDGELLPITLSKRQPGEVVQGARVFSPETARAVREMLQLAASEGGTAPKAQVLGYSVGGKSGTAHKNVEGGKGYASNKYRSWFVGLAPISKPRIVVAVMVDEPSNGVYYGGAVAAPVFSKVVEHTLRLMGVQPDLDVHSQIVARNAHKGDAPVLESF</sequence>
<dbReference type="GO" id="GO:0008955">
    <property type="term" value="F:peptidoglycan glycosyltransferase activity"/>
    <property type="evidence" value="ECO:0007669"/>
    <property type="project" value="InterPro"/>
</dbReference>
<feature type="domain" description="Penicillin-binding protein transpeptidase" evidence="17">
    <location>
        <begin position="262"/>
        <end position="562"/>
    </location>
</feature>
<dbReference type="AlphaFoldDB" id="A0A3S3T9Q0"/>
<dbReference type="GO" id="GO:0000917">
    <property type="term" value="P:division septum assembly"/>
    <property type="evidence" value="ECO:0007669"/>
    <property type="project" value="UniProtKB-KW"/>
</dbReference>
<comment type="function">
    <text evidence="16">Catalyzes cross-linking of the peptidoglycan cell wall at the division septum.</text>
</comment>
<evidence type="ECO:0000259" key="17">
    <source>
        <dbReference type="Pfam" id="PF00905"/>
    </source>
</evidence>
<evidence type="ECO:0000313" key="19">
    <source>
        <dbReference type="EMBL" id="RVT86448.1"/>
    </source>
</evidence>
<evidence type="ECO:0000256" key="8">
    <source>
        <dbReference type="ARBA" id="ARBA00022801"/>
    </source>
</evidence>
<dbReference type="GO" id="GO:0008360">
    <property type="term" value="P:regulation of cell shape"/>
    <property type="evidence" value="ECO:0007669"/>
    <property type="project" value="UniProtKB-KW"/>
</dbReference>
<keyword evidence="2 16" id="KW-1003">Cell membrane</keyword>
<keyword evidence="6 16" id="KW-0645">Protease</keyword>
<dbReference type="Gene3D" id="3.90.1310.10">
    <property type="entry name" value="Penicillin-binding protein 2a (Domain 2)"/>
    <property type="match status" value="1"/>
</dbReference>
<organism evidence="19 20">
    <name type="scientific">Inhella crocodyli</name>
    <dbReference type="NCBI Taxonomy" id="2499851"/>
    <lineage>
        <taxon>Bacteria</taxon>
        <taxon>Pseudomonadati</taxon>
        <taxon>Pseudomonadota</taxon>
        <taxon>Betaproteobacteria</taxon>
        <taxon>Burkholderiales</taxon>
        <taxon>Sphaerotilaceae</taxon>
        <taxon>Inhella</taxon>
    </lineage>
</organism>
<keyword evidence="20" id="KW-1185">Reference proteome</keyword>
<evidence type="ECO:0000256" key="14">
    <source>
        <dbReference type="ARBA" id="ARBA00023306"/>
    </source>
</evidence>
<evidence type="ECO:0000256" key="2">
    <source>
        <dbReference type="ARBA" id="ARBA00022475"/>
    </source>
</evidence>
<dbReference type="GO" id="GO:0006508">
    <property type="term" value="P:proteolysis"/>
    <property type="evidence" value="ECO:0007669"/>
    <property type="project" value="UniProtKB-KW"/>
</dbReference>
<dbReference type="Gene3D" id="3.40.710.10">
    <property type="entry name" value="DD-peptidase/beta-lactamase superfamily"/>
    <property type="match status" value="1"/>
</dbReference>
<dbReference type="InterPro" id="IPR012338">
    <property type="entry name" value="Beta-lactam/transpept-like"/>
</dbReference>
<dbReference type="PANTHER" id="PTHR30627">
    <property type="entry name" value="PEPTIDOGLYCAN D,D-TRANSPEPTIDASE"/>
    <property type="match status" value="1"/>
</dbReference>
<evidence type="ECO:0000256" key="7">
    <source>
        <dbReference type="ARBA" id="ARBA00022692"/>
    </source>
</evidence>